<evidence type="ECO:0000256" key="8">
    <source>
        <dbReference type="SAM" id="Phobius"/>
    </source>
</evidence>
<dbReference type="PROSITE" id="PS50883">
    <property type="entry name" value="EAL"/>
    <property type="match status" value="1"/>
</dbReference>
<evidence type="ECO:0000256" key="5">
    <source>
        <dbReference type="ARBA" id="ARBA00022692"/>
    </source>
</evidence>
<gene>
    <name evidence="11" type="ORF">SAMN03084138_00222</name>
</gene>
<dbReference type="Proteomes" id="UP000182692">
    <property type="component" value="Unassembled WGS sequence"/>
</dbReference>
<dbReference type="Pfam" id="PF00563">
    <property type="entry name" value="EAL"/>
    <property type="match status" value="1"/>
</dbReference>
<proteinExistence type="predicted"/>
<keyword evidence="7 8" id="KW-0472">Membrane</keyword>
<dbReference type="InterPro" id="IPR003352">
    <property type="entry name" value="PTS_EIIC"/>
</dbReference>
<feature type="domain" description="PTS EIIC type-3" evidence="10">
    <location>
        <begin position="1"/>
        <end position="376"/>
    </location>
</feature>
<accession>A0A1I5JJG4</accession>
<feature type="transmembrane region" description="Helical" evidence="8">
    <location>
        <begin position="250"/>
        <end position="270"/>
    </location>
</feature>
<dbReference type="PANTHER" id="PTHR33121:SF70">
    <property type="entry name" value="SIGNALING PROTEIN YKOW"/>
    <property type="match status" value="1"/>
</dbReference>
<name>A0A1I5JJG4_9GAMM</name>
<feature type="transmembrane region" description="Helical" evidence="8">
    <location>
        <begin position="277"/>
        <end position="302"/>
    </location>
</feature>
<sequence length="679" mass="75475">MWKPPSLRYCYDTYIRDLSIVFLLLLPLTICNAISIFVGHALNISDFPELAKKFFYFSDLLIGIYPSVLCIVTTYYLSSKHSINPMVVVPYAFLMYLSVSLTNGLVADSTGLPNNPLVALVTAIISASCCVSFRLYPLDPSRIDFVKDLYKQVAHFFGFLLLTVALSGLTTSFLEVMDVVRADIDFNPLTIGGGLAYQFILGLLGAIGINGHNFLFGVKQSLYESTQANIAAFHAGEAPLNILGQGFYDAFMQIGGSGNSLSLLLCILLFSKERRHITLALSALPLVMFNINELLLFGLPVIFNPTLIVPFVLVPLVSFVIVYGAMWSGLVNPVEAIVHWMTPPFFSGYVATQNSMSGVFLQIVVVTVGILVYRPFYLHYAGRSVIDSKAMLHQQELEKTTLKSFLGDVHRSMGSYISKHEVSRRVSQMLSKGEFVMYYQPQVHLNNENHLAFESLVRYKDEKGNMLPPVFIQDFNELGAMNQLDHMVIDLVMADMNKMPIASGCKIGINVCVETISRQGFVEYVAERLDHYVLPASALEIEVTEEAILEDHNQVRRNIDALQALGVKVAIDDFGSGYASFAHLLKFNFDKVKLDRSLLIDAKEERGQNLYQLLAKISDVTGCALVAEGVETEQETAFVKSCGIDICQGYFFSKPLPLEDAVDWAKERAERLESTETAA</sequence>
<feature type="transmembrane region" description="Helical" evidence="8">
    <location>
        <begin position="359"/>
        <end position="377"/>
    </location>
</feature>
<evidence type="ECO:0000256" key="1">
    <source>
        <dbReference type="ARBA" id="ARBA00004651"/>
    </source>
</evidence>
<dbReference type="InterPro" id="IPR035919">
    <property type="entry name" value="EAL_sf"/>
</dbReference>
<keyword evidence="4" id="KW-0762">Sugar transport</keyword>
<evidence type="ECO:0000313" key="11">
    <source>
        <dbReference type="EMBL" id="SFO72531.1"/>
    </source>
</evidence>
<reference evidence="11 12" key="1">
    <citation type="submission" date="2016-10" db="EMBL/GenBank/DDBJ databases">
        <authorList>
            <person name="de Groot N.N."/>
        </authorList>
    </citation>
    <scope>NUCLEOTIDE SEQUENCE [LARGE SCALE GENOMIC DNA]</scope>
    <source>
        <strain evidence="11 12">DSM 15893</strain>
    </source>
</reference>
<keyword evidence="6 8" id="KW-1133">Transmembrane helix</keyword>
<feature type="transmembrane region" description="Helical" evidence="8">
    <location>
        <begin position="54"/>
        <end position="77"/>
    </location>
</feature>
<dbReference type="AlphaFoldDB" id="A0A1I5JJG4"/>
<keyword evidence="3" id="KW-1003">Cell membrane</keyword>
<dbReference type="InterPro" id="IPR001633">
    <property type="entry name" value="EAL_dom"/>
</dbReference>
<dbReference type="EMBL" id="FOWR01000001">
    <property type="protein sequence ID" value="SFO72531.1"/>
    <property type="molecule type" value="Genomic_DNA"/>
</dbReference>
<evidence type="ECO:0000256" key="3">
    <source>
        <dbReference type="ARBA" id="ARBA00022475"/>
    </source>
</evidence>
<dbReference type="InterPro" id="IPR004501">
    <property type="entry name" value="PTS_EIIC_3"/>
</dbReference>
<feature type="transmembrane region" description="Helical" evidence="8">
    <location>
        <begin position="308"/>
        <end position="331"/>
    </location>
</feature>
<organism evidence="11 12">
    <name type="scientific">Enterovibrio norvegicus DSM 15893</name>
    <dbReference type="NCBI Taxonomy" id="1121869"/>
    <lineage>
        <taxon>Bacteria</taxon>
        <taxon>Pseudomonadati</taxon>
        <taxon>Pseudomonadota</taxon>
        <taxon>Gammaproteobacteria</taxon>
        <taxon>Vibrionales</taxon>
        <taxon>Vibrionaceae</taxon>
        <taxon>Enterovibrio</taxon>
    </lineage>
</organism>
<dbReference type="GO" id="GO:0071111">
    <property type="term" value="F:cyclic-guanylate-specific phosphodiesterase activity"/>
    <property type="evidence" value="ECO:0007669"/>
    <property type="project" value="InterPro"/>
</dbReference>
<dbReference type="STRING" id="1121869.SAMN03084138_00222"/>
<feature type="transmembrane region" description="Helical" evidence="8">
    <location>
        <begin position="20"/>
        <end position="42"/>
    </location>
</feature>
<feature type="domain" description="EAL" evidence="9">
    <location>
        <begin position="419"/>
        <end position="669"/>
    </location>
</feature>
<dbReference type="Pfam" id="PF02378">
    <property type="entry name" value="PTS_EIIC"/>
    <property type="match status" value="1"/>
</dbReference>
<dbReference type="PROSITE" id="PS51105">
    <property type="entry name" value="PTS_EIIC_TYPE_3"/>
    <property type="match status" value="1"/>
</dbReference>
<comment type="subcellular location">
    <subcellularLocation>
        <location evidence="1">Cell membrane</location>
        <topology evidence="1">Multi-pass membrane protein</topology>
    </subcellularLocation>
</comment>
<dbReference type="OrthoDB" id="6198205at2"/>
<keyword evidence="2" id="KW-0813">Transport</keyword>
<dbReference type="GO" id="GO:0008982">
    <property type="term" value="F:protein-N(PI)-phosphohistidine-sugar phosphotransferase activity"/>
    <property type="evidence" value="ECO:0007669"/>
    <property type="project" value="InterPro"/>
</dbReference>
<dbReference type="PANTHER" id="PTHR33121">
    <property type="entry name" value="CYCLIC DI-GMP PHOSPHODIESTERASE PDEF"/>
    <property type="match status" value="1"/>
</dbReference>
<feature type="transmembrane region" description="Helical" evidence="8">
    <location>
        <begin position="189"/>
        <end position="209"/>
    </location>
</feature>
<dbReference type="GO" id="GO:0005886">
    <property type="term" value="C:plasma membrane"/>
    <property type="evidence" value="ECO:0007669"/>
    <property type="project" value="UniProtKB-SubCell"/>
</dbReference>
<dbReference type="GO" id="GO:0009401">
    <property type="term" value="P:phosphoenolpyruvate-dependent sugar phosphotransferase system"/>
    <property type="evidence" value="ECO:0007669"/>
    <property type="project" value="InterPro"/>
</dbReference>
<dbReference type="SUPFAM" id="SSF141868">
    <property type="entry name" value="EAL domain-like"/>
    <property type="match status" value="1"/>
</dbReference>
<dbReference type="RefSeq" id="WP_074924940.1">
    <property type="nucleotide sequence ID" value="NZ_FOWR01000001.1"/>
</dbReference>
<protein>
    <submittedName>
        <fullName evidence="11">PTS system, lactose/cellobiose family IIC component</fullName>
    </submittedName>
</protein>
<evidence type="ECO:0000313" key="12">
    <source>
        <dbReference type="Proteomes" id="UP000182692"/>
    </source>
</evidence>
<dbReference type="CDD" id="cd01948">
    <property type="entry name" value="EAL"/>
    <property type="match status" value="1"/>
</dbReference>
<dbReference type="SMART" id="SM00052">
    <property type="entry name" value="EAL"/>
    <property type="match status" value="1"/>
</dbReference>
<feature type="transmembrane region" description="Helical" evidence="8">
    <location>
        <begin position="156"/>
        <end position="177"/>
    </location>
</feature>
<evidence type="ECO:0000256" key="7">
    <source>
        <dbReference type="ARBA" id="ARBA00023136"/>
    </source>
</evidence>
<dbReference type="Gene3D" id="3.20.20.450">
    <property type="entry name" value="EAL domain"/>
    <property type="match status" value="1"/>
</dbReference>
<evidence type="ECO:0000259" key="9">
    <source>
        <dbReference type="PROSITE" id="PS50883"/>
    </source>
</evidence>
<keyword evidence="5 8" id="KW-0812">Transmembrane</keyword>
<evidence type="ECO:0000259" key="10">
    <source>
        <dbReference type="PROSITE" id="PS51105"/>
    </source>
</evidence>
<dbReference type="InterPro" id="IPR050706">
    <property type="entry name" value="Cyclic-di-GMP_PDE-like"/>
</dbReference>
<dbReference type="GeneID" id="35873529"/>
<evidence type="ECO:0000256" key="2">
    <source>
        <dbReference type="ARBA" id="ARBA00022448"/>
    </source>
</evidence>
<feature type="transmembrane region" description="Helical" evidence="8">
    <location>
        <begin position="83"/>
        <end position="105"/>
    </location>
</feature>
<evidence type="ECO:0000256" key="4">
    <source>
        <dbReference type="ARBA" id="ARBA00022597"/>
    </source>
</evidence>
<evidence type="ECO:0000256" key="6">
    <source>
        <dbReference type="ARBA" id="ARBA00022989"/>
    </source>
</evidence>
<feature type="transmembrane region" description="Helical" evidence="8">
    <location>
        <begin position="117"/>
        <end position="136"/>
    </location>
</feature>